<keyword evidence="3" id="KW-1185">Reference proteome</keyword>
<dbReference type="InterPro" id="IPR009081">
    <property type="entry name" value="PP-bd_ACP"/>
</dbReference>
<dbReference type="GO" id="GO:0044550">
    <property type="term" value="P:secondary metabolite biosynthetic process"/>
    <property type="evidence" value="ECO:0007669"/>
    <property type="project" value="TreeGrafter"/>
</dbReference>
<evidence type="ECO:0000313" key="2">
    <source>
        <dbReference type="EMBL" id="ALG12490.1"/>
    </source>
</evidence>
<gene>
    <name evidence="2" type="ORF">AOZ06_41525</name>
</gene>
<dbReference type="InterPro" id="IPR000873">
    <property type="entry name" value="AMP-dep_synth/lig_dom"/>
</dbReference>
<dbReference type="EMBL" id="CP012752">
    <property type="protein sequence ID" value="ALG12490.1"/>
    <property type="molecule type" value="Genomic_DNA"/>
</dbReference>
<organism evidence="2 3">
    <name type="scientific">Kibdelosporangium phytohabitans</name>
    <dbReference type="NCBI Taxonomy" id="860235"/>
    <lineage>
        <taxon>Bacteria</taxon>
        <taxon>Bacillati</taxon>
        <taxon>Actinomycetota</taxon>
        <taxon>Actinomycetes</taxon>
        <taxon>Pseudonocardiales</taxon>
        <taxon>Pseudonocardiaceae</taxon>
        <taxon>Kibdelosporangium</taxon>
    </lineage>
</organism>
<dbReference type="PROSITE" id="PS00455">
    <property type="entry name" value="AMP_BINDING"/>
    <property type="match status" value="1"/>
</dbReference>
<dbReference type="SUPFAM" id="SSF52777">
    <property type="entry name" value="CoA-dependent acyltransferases"/>
    <property type="match status" value="1"/>
</dbReference>
<dbReference type="KEGG" id="kphy:AOZ06_41525"/>
<dbReference type="InterPro" id="IPR029058">
    <property type="entry name" value="AB_hydrolase_fold"/>
</dbReference>
<dbReference type="InterPro" id="IPR010071">
    <property type="entry name" value="AA_adenyl_dom"/>
</dbReference>
<dbReference type="NCBIfam" id="TIGR01733">
    <property type="entry name" value="AA-adenyl-dom"/>
    <property type="match status" value="1"/>
</dbReference>
<dbReference type="Proteomes" id="UP000063699">
    <property type="component" value="Chromosome"/>
</dbReference>
<dbReference type="PANTHER" id="PTHR45527">
    <property type="entry name" value="NONRIBOSOMAL PEPTIDE SYNTHETASE"/>
    <property type="match status" value="1"/>
</dbReference>
<dbReference type="PANTHER" id="PTHR45527:SF1">
    <property type="entry name" value="FATTY ACID SYNTHASE"/>
    <property type="match status" value="1"/>
</dbReference>
<dbReference type="GO" id="GO:0043041">
    <property type="term" value="P:amino acid activation for nonribosomal peptide biosynthetic process"/>
    <property type="evidence" value="ECO:0007669"/>
    <property type="project" value="TreeGrafter"/>
</dbReference>
<dbReference type="Gene3D" id="3.40.50.980">
    <property type="match status" value="2"/>
</dbReference>
<reference evidence="2 3" key="1">
    <citation type="submission" date="2015-07" db="EMBL/GenBank/DDBJ databases">
        <title>Genome sequencing of Kibdelosporangium phytohabitans.</title>
        <authorList>
            <person name="Qin S."/>
            <person name="Xing K."/>
        </authorList>
    </citation>
    <scope>NUCLEOTIDE SEQUENCE [LARGE SCALE GENOMIC DNA]</scope>
    <source>
        <strain evidence="2 3">KLBMP1111</strain>
    </source>
</reference>
<dbReference type="Pfam" id="PF00550">
    <property type="entry name" value="PP-binding"/>
    <property type="match status" value="1"/>
</dbReference>
<dbReference type="Gene3D" id="2.30.38.10">
    <property type="entry name" value="Luciferase, Domain 3"/>
    <property type="match status" value="1"/>
</dbReference>
<dbReference type="InterPro" id="IPR025110">
    <property type="entry name" value="AMP-bd_C"/>
</dbReference>
<dbReference type="GO" id="GO:0031177">
    <property type="term" value="F:phosphopantetheine binding"/>
    <property type="evidence" value="ECO:0007669"/>
    <property type="project" value="TreeGrafter"/>
</dbReference>
<dbReference type="SUPFAM" id="SSF53474">
    <property type="entry name" value="alpha/beta-Hydrolases"/>
    <property type="match status" value="1"/>
</dbReference>
<dbReference type="SUPFAM" id="SSF56801">
    <property type="entry name" value="Acetyl-CoA synthetase-like"/>
    <property type="match status" value="1"/>
</dbReference>
<dbReference type="CDD" id="cd05930">
    <property type="entry name" value="A_NRPS"/>
    <property type="match status" value="1"/>
</dbReference>
<dbReference type="PROSITE" id="PS50075">
    <property type="entry name" value="CARRIER"/>
    <property type="match status" value="1"/>
</dbReference>
<evidence type="ECO:0000313" key="3">
    <source>
        <dbReference type="Proteomes" id="UP000063699"/>
    </source>
</evidence>
<dbReference type="InterPro" id="IPR036736">
    <property type="entry name" value="ACP-like_sf"/>
</dbReference>
<dbReference type="GO" id="GO:0005737">
    <property type="term" value="C:cytoplasm"/>
    <property type="evidence" value="ECO:0007669"/>
    <property type="project" value="TreeGrafter"/>
</dbReference>
<dbReference type="InterPro" id="IPR001031">
    <property type="entry name" value="Thioesterase"/>
</dbReference>
<evidence type="ECO:0000259" key="1">
    <source>
        <dbReference type="PROSITE" id="PS50075"/>
    </source>
</evidence>
<dbReference type="SUPFAM" id="SSF47336">
    <property type="entry name" value="ACP-like"/>
    <property type="match status" value="1"/>
</dbReference>
<dbReference type="Gene3D" id="3.30.300.30">
    <property type="match status" value="1"/>
</dbReference>
<dbReference type="Gene3D" id="3.40.50.1820">
    <property type="entry name" value="alpha/beta hydrolase"/>
    <property type="match status" value="1"/>
</dbReference>
<dbReference type="Pfam" id="PF13193">
    <property type="entry name" value="AMP-binding_C"/>
    <property type="match status" value="1"/>
</dbReference>
<protein>
    <recommendedName>
        <fullName evidence="1">Carrier domain-containing protein</fullName>
    </recommendedName>
</protein>
<dbReference type="Gene3D" id="1.10.1200.10">
    <property type="entry name" value="ACP-like"/>
    <property type="match status" value="1"/>
</dbReference>
<dbReference type="InterPro" id="IPR020845">
    <property type="entry name" value="AMP-binding_CS"/>
</dbReference>
<dbReference type="Pfam" id="PF00975">
    <property type="entry name" value="Thioesterase"/>
    <property type="match status" value="1"/>
</dbReference>
<dbReference type="STRING" id="860235.AOZ06_41525"/>
<accession>A0A0N9I3Q2</accession>
<name>A0A0N9I3Q2_9PSEU</name>
<dbReference type="AlphaFoldDB" id="A0A0N9I3Q2"/>
<sequence>MSTISHGRIPRWIPIGEAQVKDVAEHSSALPGKLATALRGFTAESGIALSDVLLAVHVKVLAAVTADRSVLTGYLPATGPAVTVHHVVTDNTWRQLMTDMSTVEPVVTGHACEAVLDLSEPGDTGLPEGVAVSVAYRRKGGELTLSVRFRTSVVNEEYAARLAGYHRAALLQLLVNPDGRHLTAALLSDQELRTQLHDMAGPVEPLPGPLFVELFEDQVRARPDDLAATHNGRQWSYGELNARANRIAHALLRNGLTAEEPVAVVMERNLDWIAALLGVFKAGGVYLPVRPDFPVDRVATQLRGAACRFGVTESASARTLEGAIDELGADGFVVLPVEAEAGSAHVTNPGTPIFPDQLAYIYFTSGSTGAPKGAMCEHAGMLNHQFIKITDTELVPGDVVTQTASQCFDISLWQVVAPLLVGGSTLIVDTAAQLDVAGFIGMLAAGGVDVIQVVPSFLDVMVSHLARNPSSLGDVRMVSVTGEALKIDLVRRWFAVMPDIKLINAYGATEVHDDTMHEVLHGVPATDFVSVGRPQRNVRTYVLDESFRLAPLGTPGEIAFAGVSVGRGYINDEERTALAFTEDPYHPGDRVYRTGDFGRWLPDGTIEFLGRRDEQVKIRGYRVEIGEIENKLLRMPEVDECAVIVVGTADDTKTLVAWYTTSATVLAEQLRDFLGALLPEYMVPTSFHRLPSLPLTENGKVDKKSLTRMAAAAGQGAVVYAAPVSDVERQLAAAWAEVLNVPLERIGRDDEFFDLGGTSLAAVRLIVQLDRVISLKQLMARPALAELAQSISGDDRGQARGLVHNLSTVDDAVATVVCFPYAGGNAVNFQGLGKELEGHGIAVKAVELPGHDIGRDDESFKDVPAVAVAALAEIEATVSGPLLLWGHEAGVAPALEVARLLEADGRPPLAVFAGAAAVSRLRDTAAEIDALSDEELVTRLREDTSFTGTETWQPERASLVGAAYRHDLLSAVRYLDGPGLVLSTPVHVVLAADDHDAAGHEWTALATRVDTHEVPGGGRYFVRTRPADAAAAVMAAVRPVAAPRG</sequence>
<dbReference type="InterPro" id="IPR045851">
    <property type="entry name" value="AMP-bd_C_sf"/>
</dbReference>
<dbReference type="Pfam" id="PF00501">
    <property type="entry name" value="AMP-binding"/>
    <property type="match status" value="1"/>
</dbReference>
<feature type="domain" description="Carrier" evidence="1">
    <location>
        <begin position="722"/>
        <end position="807"/>
    </location>
</feature>
<proteinExistence type="predicted"/>
<dbReference type="RefSeq" id="WP_054294383.1">
    <property type="nucleotide sequence ID" value="NZ_CP012752.1"/>
</dbReference>